<comment type="caution">
    <text evidence="3">The sequence shown here is derived from an EMBL/GenBank/DDBJ whole genome shotgun (WGS) entry which is preliminary data.</text>
</comment>
<dbReference type="STRING" id="454136.NIES2119_31990"/>
<name>A0A1U7I190_9CYAN</name>
<dbReference type="Gene3D" id="3.40.30.10">
    <property type="entry name" value="Glutaredoxin"/>
    <property type="match status" value="1"/>
</dbReference>
<proteinExistence type="predicted"/>
<dbReference type="Gene3D" id="1.20.1050.10">
    <property type="match status" value="1"/>
</dbReference>
<gene>
    <name evidence="3" type="ORF">NIES2119_31990</name>
</gene>
<dbReference type="AlphaFoldDB" id="A0A1U7I190"/>
<dbReference type="InterPro" id="IPR036249">
    <property type="entry name" value="Thioredoxin-like_sf"/>
</dbReference>
<dbReference type="PROSITE" id="PS50404">
    <property type="entry name" value="GST_NTER"/>
    <property type="match status" value="1"/>
</dbReference>
<dbReference type="EMBL" id="MRCE01000082">
    <property type="protein sequence ID" value="OKH29770.1"/>
    <property type="molecule type" value="Genomic_DNA"/>
</dbReference>
<dbReference type="SFLD" id="SFLDS00019">
    <property type="entry name" value="Glutathione_Transferase_(cytos"/>
    <property type="match status" value="1"/>
</dbReference>
<reference evidence="3 4" key="1">
    <citation type="submission" date="2016-11" db="EMBL/GenBank/DDBJ databases">
        <title>Draft Genome Sequences of Nine Cyanobacterial Strains from Diverse Habitats.</title>
        <authorList>
            <person name="Zhu T."/>
            <person name="Hou S."/>
            <person name="Lu X."/>
            <person name="Hess W.R."/>
        </authorList>
    </citation>
    <scope>NUCLEOTIDE SEQUENCE [LARGE SCALE GENOMIC DNA]</scope>
    <source>
        <strain evidence="3 4">IAM M-71</strain>
    </source>
</reference>
<dbReference type="RefSeq" id="WP_073597533.1">
    <property type="nucleotide sequence ID" value="NZ_MRCE01000082.1"/>
</dbReference>
<dbReference type="Pfam" id="PF13410">
    <property type="entry name" value="GST_C_2"/>
    <property type="match status" value="1"/>
</dbReference>
<dbReference type="InterPro" id="IPR040079">
    <property type="entry name" value="Glutathione_S-Trfase"/>
</dbReference>
<evidence type="ECO:0000313" key="3">
    <source>
        <dbReference type="EMBL" id="OKH29770.1"/>
    </source>
</evidence>
<dbReference type="SUPFAM" id="SSF47616">
    <property type="entry name" value="GST C-terminal domain-like"/>
    <property type="match status" value="1"/>
</dbReference>
<sequence>MSVTRLSFPELETLATYQIDRVNGPTNAQADLRLFGKSESDVRVTLYRDHHAWCPYCQKVWLWLEEKQIPYQIKKVTMFCYGNKEGWYKSLVPSGMLPALELDGRVITESDDILLALERTFGTLGYGLEDDKVLPLRRLERLLFRAWCSWLCSRATSSGDEQRQRDQFKVVVGKVEEVLGSTPGAYFLDQFSTVDVIFTPFLERMNASLFYYKGYSLREENPRLADWFAAMESRETYRGTQSDFHTHAHDLPPQLGGCWSNGEQKTKNNQVQVDSGPWFGLPDVSYPEPETSRAEALQRVLKHRANIIKVNPADDKLFEEALSCALTYMMTGEVCVPPPGSDVALRYLRDRISVPRDMSIYAGKRLREALEATAALVGNGQGTPIPVNHRRDQDPANFGKK</sequence>
<feature type="domain" description="GST N-terminal" evidence="2">
    <location>
        <begin position="44"/>
        <end position="125"/>
    </location>
</feature>
<dbReference type="PANTHER" id="PTHR44328:SF16">
    <property type="entry name" value="PROTEIN IN2-1 HOMOLOG B"/>
    <property type="match status" value="1"/>
</dbReference>
<protein>
    <submittedName>
        <fullName evidence="3">Glutathione S-transferase</fullName>
    </submittedName>
</protein>
<dbReference type="GO" id="GO:0004364">
    <property type="term" value="F:glutathione transferase activity"/>
    <property type="evidence" value="ECO:0007669"/>
    <property type="project" value="InterPro"/>
</dbReference>
<organism evidence="3 4">
    <name type="scientific">[Phormidium ambiguum] IAM M-71</name>
    <dbReference type="NCBI Taxonomy" id="454136"/>
    <lineage>
        <taxon>Bacteria</taxon>
        <taxon>Bacillati</taxon>
        <taxon>Cyanobacteriota</taxon>
        <taxon>Cyanophyceae</taxon>
        <taxon>Oscillatoriophycideae</taxon>
        <taxon>Aerosakkonematales</taxon>
        <taxon>Aerosakkonemataceae</taxon>
        <taxon>Floridanema</taxon>
    </lineage>
</organism>
<dbReference type="InterPro" id="IPR036282">
    <property type="entry name" value="Glutathione-S-Trfase_C_sf"/>
</dbReference>
<dbReference type="Proteomes" id="UP000185860">
    <property type="component" value="Unassembled WGS sequence"/>
</dbReference>
<dbReference type="CDD" id="cd00570">
    <property type="entry name" value="GST_N_family"/>
    <property type="match status" value="1"/>
</dbReference>
<evidence type="ECO:0000313" key="4">
    <source>
        <dbReference type="Proteomes" id="UP000185860"/>
    </source>
</evidence>
<feature type="region of interest" description="Disordered" evidence="1">
    <location>
        <begin position="378"/>
        <end position="401"/>
    </location>
</feature>
<dbReference type="InterPro" id="IPR044629">
    <property type="entry name" value="GSTL1/2/3"/>
</dbReference>
<evidence type="ECO:0000256" key="1">
    <source>
        <dbReference type="SAM" id="MobiDB-lite"/>
    </source>
</evidence>
<keyword evidence="3" id="KW-0808">Transferase</keyword>
<accession>A0A1U7I190</accession>
<dbReference type="PANTHER" id="PTHR44328">
    <property type="entry name" value="GLUTATHIONE S-TRANSFERASE L1"/>
    <property type="match status" value="1"/>
</dbReference>
<dbReference type="Pfam" id="PF13409">
    <property type="entry name" value="GST_N_2"/>
    <property type="match status" value="1"/>
</dbReference>
<dbReference type="OrthoDB" id="571448at2"/>
<dbReference type="SUPFAM" id="SSF52833">
    <property type="entry name" value="Thioredoxin-like"/>
    <property type="match status" value="1"/>
</dbReference>
<evidence type="ECO:0000259" key="2">
    <source>
        <dbReference type="PROSITE" id="PS50404"/>
    </source>
</evidence>
<dbReference type="InterPro" id="IPR004045">
    <property type="entry name" value="Glutathione_S-Trfase_N"/>
</dbReference>